<organism evidence="8 9">
    <name type="scientific">Sporosarcina limicola</name>
    <dbReference type="NCBI Taxonomy" id="34101"/>
    <lineage>
        <taxon>Bacteria</taxon>
        <taxon>Bacillati</taxon>
        <taxon>Bacillota</taxon>
        <taxon>Bacilli</taxon>
        <taxon>Bacillales</taxon>
        <taxon>Caryophanaceae</taxon>
        <taxon>Sporosarcina</taxon>
    </lineage>
</organism>
<dbReference type="SMART" id="SM00849">
    <property type="entry name" value="Lactamase_B"/>
    <property type="match status" value="1"/>
</dbReference>
<reference evidence="8" key="1">
    <citation type="submission" date="2020-10" db="EMBL/GenBank/DDBJ databases">
        <title>Genomic Encyclopedia of Type Strains, Phase IV (KMG-IV): sequencing the most valuable type-strain genomes for metagenomic binning, comparative biology and taxonomic classification.</title>
        <authorList>
            <person name="Goeker M."/>
        </authorList>
    </citation>
    <scope>NUCLEOTIDE SEQUENCE</scope>
    <source>
        <strain evidence="8">DSM 13886</strain>
    </source>
</reference>
<feature type="transmembrane region" description="Helical" evidence="6">
    <location>
        <begin position="39"/>
        <end position="63"/>
    </location>
</feature>
<feature type="transmembrane region" description="Helical" evidence="6">
    <location>
        <begin position="377"/>
        <end position="401"/>
    </location>
</feature>
<dbReference type="InterPro" id="IPR004797">
    <property type="entry name" value="Competence_ComEC/Rec2"/>
</dbReference>
<evidence type="ECO:0000256" key="6">
    <source>
        <dbReference type="SAM" id="Phobius"/>
    </source>
</evidence>
<feature type="transmembrane region" description="Helical" evidence="6">
    <location>
        <begin position="441"/>
        <end position="458"/>
    </location>
</feature>
<dbReference type="Pfam" id="PF00753">
    <property type="entry name" value="Lactamase_B"/>
    <property type="match status" value="1"/>
</dbReference>
<dbReference type="RefSeq" id="WP_192598417.1">
    <property type="nucleotide sequence ID" value="NZ_JADBEL010000007.1"/>
</dbReference>
<gene>
    <name evidence="8" type="ORF">H4683_001723</name>
</gene>
<accession>A0A927MIU8</accession>
<dbReference type="InterPro" id="IPR004477">
    <property type="entry name" value="ComEC_N"/>
</dbReference>
<name>A0A927MIU8_9BACL</name>
<evidence type="ECO:0000256" key="5">
    <source>
        <dbReference type="ARBA" id="ARBA00023136"/>
    </source>
</evidence>
<dbReference type="InterPro" id="IPR036866">
    <property type="entry name" value="RibonucZ/Hydroxyglut_hydro"/>
</dbReference>
<dbReference type="InterPro" id="IPR001279">
    <property type="entry name" value="Metallo-B-lactamas"/>
</dbReference>
<dbReference type="Gene3D" id="3.60.15.10">
    <property type="entry name" value="Ribonuclease Z/Hydroxyacylglutathione hydrolase-like"/>
    <property type="match status" value="1"/>
</dbReference>
<feature type="transmembrane region" description="Helical" evidence="6">
    <location>
        <begin position="12"/>
        <end position="32"/>
    </location>
</feature>
<keyword evidence="3 6" id="KW-0812">Transmembrane</keyword>
<protein>
    <submittedName>
        <fullName evidence="8">Competence protein ComEC</fullName>
    </submittedName>
</protein>
<dbReference type="Proteomes" id="UP000658225">
    <property type="component" value="Unassembled WGS sequence"/>
</dbReference>
<comment type="subcellular location">
    <subcellularLocation>
        <location evidence="1">Cell membrane</location>
        <topology evidence="1">Multi-pass membrane protein</topology>
    </subcellularLocation>
</comment>
<dbReference type="InterPro" id="IPR035681">
    <property type="entry name" value="ComA-like_MBL"/>
</dbReference>
<keyword evidence="2" id="KW-1003">Cell membrane</keyword>
<feature type="transmembrane region" description="Helical" evidence="6">
    <location>
        <begin position="344"/>
        <end position="365"/>
    </location>
</feature>
<feature type="transmembrane region" description="Helical" evidence="6">
    <location>
        <begin position="258"/>
        <end position="286"/>
    </location>
</feature>
<evidence type="ECO:0000256" key="2">
    <source>
        <dbReference type="ARBA" id="ARBA00022475"/>
    </source>
</evidence>
<comment type="caution">
    <text evidence="8">The sequence shown here is derived from an EMBL/GenBank/DDBJ whole genome shotgun (WGS) entry which is preliminary data.</text>
</comment>
<feature type="transmembrane region" description="Helical" evidence="6">
    <location>
        <begin position="408"/>
        <end position="429"/>
    </location>
</feature>
<dbReference type="AlphaFoldDB" id="A0A927MIU8"/>
<dbReference type="SUPFAM" id="SSF56281">
    <property type="entry name" value="Metallo-hydrolase/oxidoreductase"/>
    <property type="match status" value="1"/>
</dbReference>
<keyword evidence="4 6" id="KW-1133">Transmembrane helix</keyword>
<feature type="transmembrane region" description="Helical" evidence="6">
    <location>
        <begin position="321"/>
        <end position="337"/>
    </location>
</feature>
<evidence type="ECO:0000313" key="8">
    <source>
        <dbReference type="EMBL" id="MBE1554646.1"/>
    </source>
</evidence>
<feature type="transmembrane region" description="Helical" evidence="6">
    <location>
        <begin position="217"/>
        <end position="238"/>
    </location>
</feature>
<dbReference type="NCBIfam" id="TIGR00361">
    <property type="entry name" value="ComEC_Rec2"/>
    <property type="match status" value="1"/>
</dbReference>
<dbReference type="NCBIfam" id="TIGR00360">
    <property type="entry name" value="ComEC_N-term"/>
    <property type="match status" value="1"/>
</dbReference>
<dbReference type="CDD" id="cd07731">
    <property type="entry name" value="ComA-like_MBL-fold"/>
    <property type="match status" value="1"/>
</dbReference>
<evidence type="ECO:0000256" key="4">
    <source>
        <dbReference type="ARBA" id="ARBA00022989"/>
    </source>
</evidence>
<keyword evidence="5 6" id="KW-0472">Membrane</keyword>
<sequence length="756" mass="83815">MYIAVPVVVSAFAAYGPVYLLVCHLFLIPIFYRRKEDFLTPILALAAAVFSYSFISATLPMAIPEGPATVSLTWSDNVKIDGGKIKGLAKTSTGETIYVVYSFGNEQEKMRFLELNPSSYTFVMSGAFRKPDRPSHDYSFDMGKYMRMYGASGLFESEIILQAEMLFTMRTRLSEQRRKVKKHIRATFPEALKVEAEALLIGDRSGMDDELAANYRTLGITHLFAISGLHVGLLAFLMRELLLRARVRKETVDMLLIVLLPLYAVMAGGALSVWRAVTVTILVLLAASGRLKVRLDDALALSAIFFIWMQPFVLFQPGFQLSYLAASSLVFSSGLLAKAKSPIALSFFVTSISQLALYPVLLFHFHELSLSSFVVNLVYVPLYSMLILPMNIVLLVMTALLPKIATGLFMVYEPIREFIGVMTSWLASLPHQLWTPGKPDAVWLSLAVVGVLLFFVRCEEGMKWVWAMPLIIVPALLIHFIPYTDSSLKVTFLDVGQGDSIVIELPYKKAVYVIDTGGTVTFGEPNWKTPEKKFEVGRKIVVPYLKGRGIATIDKLIITHADSDHMEGADEVLEEIVVNEIHISPDSEVEKTMEAIMRLAVEKQIPVMPMKDGISWTKGQSSFHYLSPMDGKYVGNDSSLVLYMTTTGPSFLFTGDMEQEGENGFVRKYGHANLGPLILKAGHHGSRTSSTEPFVLALQPELTIISAGRNSRYGHPHPEVMETFRKHGFATVSTAESGSITVTVAKEGYSVKTMAP</sequence>
<dbReference type="GO" id="GO:0005886">
    <property type="term" value="C:plasma membrane"/>
    <property type="evidence" value="ECO:0007669"/>
    <property type="project" value="UniProtKB-SubCell"/>
</dbReference>
<dbReference type="PANTHER" id="PTHR30619">
    <property type="entry name" value="DNA INTERNALIZATION/COMPETENCE PROTEIN COMEC/REC2"/>
    <property type="match status" value="1"/>
</dbReference>
<evidence type="ECO:0000313" key="9">
    <source>
        <dbReference type="Proteomes" id="UP000658225"/>
    </source>
</evidence>
<feature type="domain" description="Metallo-beta-lactamase" evidence="7">
    <location>
        <begin position="497"/>
        <end position="709"/>
    </location>
</feature>
<dbReference type="GO" id="GO:0030420">
    <property type="term" value="P:establishment of competence for transformation"/>
    <property type="evidence" value="ECO:0007669"/>
    <property type="project" value="InterPro"/>
</dbReference>
<dbReference type="Pfam" id="PF03772">
    <property type="entry name" value="Competence"/>
    <property type="match status" value="1"/>
</dbReference>
<evidence type="ECO:0000256" key="3">
    <source>
        <dbReference type="ARBA" id="ARBA00022692"/>
    </source>
</evidence>
<keyword evidence="9" id="KW-1185">Reference proteome</keyword>
<feature type="transmembrane region" description="Helical" evidence="6">
    <location>
        <begin position="465"/>
        <end position="483"/>
    </location>
</feature>
<evidence type="ECO:0000256" key="1">
    <source>
        <dbReference type="ARBA" id="ARBA00004651"/>
    </source>
</evidence>
<proteinExistence type="predicted"/>
<evidence type="ECO:0000259" key="7">
    <source>
        <dbReference type="SMART" id="SM00849"/>
    </source>
</evidence>
<dbReference type="PANTHER" id="PTHR30619:SF1">
    <property type="entry name" value="RECOMBINATION PROTEIN 2"/>
    <property type="match status" value="1"/>
</dbReference>
<dbReference type="InterPro" id="IPR052159">
    <property type="entry name" value="Competence_DNA_uptake"/>
</dbReference>
<dbReference type="EMBL" id="JADBEL010000007">
    <property type="protein sequence ID" value="MBE1554646.1"/>
    <property type="molecule type" value="Genomic_DNA"/>
</dbReference>